<comment type="subcellular location">
    <subcellularLocation>
        <location evidence="7">Cell membrane</location>
        <topology evidence="7">Peripheral membrane protein</topology>
    </subcellularLocation>
    <subcellularLocation>
        <location evidence="1">Membrane</location>
    </subcellularLocation>
</comment>
<evidence type="ECO:0000256" key="5">
    <source>
        <dbReference type="ARBA" id="ARBA00023136"/>
    </source>
</evidence>
<keyword evidence="6 7" id="KW-0066">ATP synthesis</keyword>
<comment type="caution">
    <text evidence="8">The sequence shown here is derived from an EMBL/GenBank/DDBJ whole genome shotgun (WGS) entry which is preliminary data.</text>
</comment>
<dbReference type="GO" id="GO:0046933">
    <property type="term" value="F:proton-transporting ATP synthase activity, rotational mechanism"/>
    <property type="evidence" value="ECO:0007669"/>
    <property type="project" value="UniProtKB-UniRule"/>
</dbReference>
<dbReference type="GO" id="GO:0045259">
    <property type="term" value="C:proton-transporting ATP synthase complex"/>
    <property type="evidence" value="ECO:0007669"/>
    <property type="project" value="UniProtKB-KW"/>
</dbReference>
<proteinExistence type="inferred from homology"/>
<sequence>MRKITPKQYAQGLYEASQDHQGDELRIIFDNFLKLIWKNKDWKNLDKILRSFKKVYQQNKGLVEAKVASARHLSAELKNQIKDWLKKNENQSVFLEEEIDETLLGGWVLRYEDTVYDLSLKNLISNLQKELNR</sequence>
<evidence type="ECO:0000256" key="1">
    <source>
        <dbReference type="ARBA" id="ARBA00004370"/>
    </source>
</evidence>
<keyword evidence="2 7" id="KW-0813">Transport</keyword>
<comment type="function">
    <text evidence="7">This protein is part of the stalk that links CF(0) to CF(1). It either transmits conformational changes from CF(0) to CF(1) or is implicated in proton conduction.</text>
</comment>
<evidence type="ECO:0000256" key="2">
    <source>
        <dbReference type="ARBA" id="ARBA00022448"/>
    </source>
</evidence>
<dbReference type="EMBL" id="MHKL01000026">
    <property type="protein sequence ID" value="OGY89132.1"/>
    <property type="molecule type" value="Genomic_DNA"/>
</dbReference>
<evidence type="ECO:0000256" key="4">
    <source>
        <dbReference type="ARBA" id="ARBA00023065"/>
    </source>
</evidence>
<keyword evidence="4 7" id="KW-0406">Ion transport</keyword>
<organism evidence="8 9">
    <name type="scientific">Candidatus Komeilibacteria bacterium RIFCSPLOWO2_01_FULL_45_10</name>
    <dbReference type="NCBI Taxonomy" id="1798550"/>
    <lineage>
        <taxon>Bacteria</taxon>
        <taxon>Candidatus Komeiliibacteriota</taxon>
    </lineage>
</organism>
<dbReference type="AlphaFoldDB" id="A0A1G2BJ53"/>
<comment type="similarity">
    <text evidence="7">Belongs to the ATPase delta chain family.</text>
</comment>
<dbReference type="InterPro" id="IPR000711">
    <property type="entry name" value="ATPase_OSCP/dsu"/>
</dbReference>
<evidence type="ECO:0000256" key="7">
    <source>
        <dbReference type="HAMAP-Rule" id="MF_01416"/>
    </source>
</evidence>
<evidence type="ECO:0000256" key="3">
    <source>
        <dbReference type="ARBA" id="ARBA00022781"/>
    </source>
</evidence>
<evidence type="ECO:0000313" key="8">
    <source>
        <dbReference type="EMBL" id="OGY89132.1"/>
    </source>
</evidence>
<dbReference type="PANTHER" id="PTHR11910">
    <property type="entry name" value="ATP SYNTHASE DELTA CHAIN"/>
    <property type="match status" value="1"/>
</dbReference>
<dbReference type="GO" id="GO:0005886">
    <property type="term" value="C:plasma membrane"/>
    <property type="evidence" value="ECO:0007669"/>
    <property type="project" value="UniProtKB-SubCell"/>
</dbReference>
<evidence type="ECO:0000256" key="6">
    <source>
        <dbReference type="ARBA" id="ARBA00023310"/>
    </source>
</evidence>
<keyword evidence="3 7" id="KW-0375">Hydrogen ion transport</keyword>
<gene>
    <name evidence="7" type="primary">atpH</name>
    <name evidence="8" type="ORF">A2927_02400</name>
</gene>
<evidence type="ECO:0000313" key="9">
    <source>
        <dbReference type="Proteomes" id="UP000178849"/>
    </source>
</evidence>
<accession>A0A1G2BJ53</accession>
<dbReference type="HAMAP" id="MF_01416">
    <property type="entry name" value="ATP_synth_delta_bact"/>
    <property type="match status" value="1"/>
</dbReference>
<comment type="function">
    <text evidence="7">F(1)F(0) ATP synthase produces ATP from ADP in the presence of a proton or sodium gradient. F-type ATPases consist of two structural domains, F(1) containing the extramembraneous catalytic core and F(0) containing the membrane proton channel, linked together by a central stalk and a peripheral stalk. During catalysis, ATP synthesis in the catalytic domain of F(1) is coupled via a rotary mechanism of the central stalk subunits to proton translocation.</text>
</comment>
<dbReference type="NCBIfam" id="TIGR01145">
    <property type="entry name" value="ATP_synt_delta"/>
    <property type="match status" value="1"/>
</dbReference>
<keyword evidence="7" id="KW-1003">Cell membrane</keyword>
<name>A0A1G2BJ53_9BACT</name>
<keyword evidence="7" id="KW-0139">CF(1)</keyword>
<dbReference type="Pfam" id="PF00213">
    <property type="entry name" value="OSCP"/>
    <property type="match status" value="1"/>
</dbReference>
<reference evidence="8 9" key="1">
    <citation type="journal article" date="2016" name="Nat. Commun.">
        <title>Thousands of microbial genomes shed light on interconnected biogeochemical processes in an aquifer system.</title>
        <authorList>
            <person name="Anantharaman K."/>
            <person name="Brown C.T."/>
            <person name="Hug L.A."/>
            <person name="Sharon I."/>
            <person name="Castelle C.J."/>
            <person name="Probst A.J."/>
            <person name="Thomas B.C."/>
            <person name="Singh A."/>
            <person name="Wilkins M.J."/>
            <person name="Karaoz U."/>
            <person name="Brodie E.L."/>
            <person name="Williams K.H."/>
            <person name="Hubbard S.S."/>
            <person name="Banfield J.F."/>
        </authorList>
    </citation>
    <scope>NUCLEOTIDE SEQUENCE [LARGE SCALE GENOMIC DNA]</scope>
</reference>
<keyword evidence="5 7" id="KW-0472">Membrane</keyword>
<dbReference type="STRING" id="1798550.A2927_02400"/>
<protein>
    <recommendedName>
        <fullName evidence="7">ATP synthase subunit delta</fullName>
    </recommendedName>
    <alternativeName>
        <fullName evidence="7">ATP synthase F(1) sector subunit delta</fullName>
    </alternativeName>
    <alternativeName>
        <fullName evidence="7">F-type ATPase subunit delta</fullName>
        <shortName evidence="7">F-ATPase subunit delta</shortName>
    </alternativeName>
</protein>
<dbReference type="Proteomes" id="UP000178849">
    <property type="component" value="Unassembled WGS sequence"/>
</dbReference>